<dbReference type="AlphaFoldDB" id="A0A841K853"/>
<organism evidence="2 3">
    <name type="scientific">Chelatococcus composti</name>
    <dbReference type="NCBI Taxonomy" id="1743235"/>
    <lineage>
        <taxon>Bacteria</taxon>
        <taxon>Pseudomonadati</taxon>
        <taxon>Pseudomonadota</taxon>
        <taxon>Alphaproteobacteria</taxon>
        <taxon>Hyphomicrobiales</taxon>
        <taxon>Chelatococcaceae</taxon>
        <taxon>Chelatococcus</taxon>
    </lineage>
</organism>
<keyword evidence="1" id="KW-0472">Membrane</keyword>
<gene>
    <name evidence="2" type="ORF">HNQ73_002261</name>
</gene>
<dbReference type="RefSeq" id="WP_183334924.1">
    <property type="nucleotide sequence ID" value="NZ_BMHX01000004.1"/>
</dbReference>
<name>A0A841K853_9HYPH</name>
<evidence type="ECO:0000313" key="3">
    <source>
        <dbReference type="Proteomes" id="UP000588017"/>
    </source>
</evidence>
<dbReference type="Proteomes" id="UP000588017">
    <property type="component" value="Unassembled WGS sequence"/>
</dbReference>
<comment type="caution">
    <text evidence="2">The sequence shown here is derived from an EMBL/GenBank/DDBJ whole genome shotgun (WGS) entry which is preliminary data.</text>
</comment>
<sequence>MADFLTISRPVRSARRGRLSDATARAVTAYAVFAAAFGFTLAVVVGLVH</sequence>
<evidence type="ECO:0000313" key="2">
    <source>
        <dbReference type="EMBL" id="MBB6168631.1"/>
    </source>
</evidence>
<feature type="transmembrane region" description="Helical" evidence="1">
    <location>
        <begin position="27"/>
        <end position="48"/>
    </location>
</feature>
<keyword evidence="1" id="KW-1133">Transmembrane helix</keyword>
<protein>
    <submittedName>
        <fullName evidence="2">Uncharacterized protein</fullName>
    </submittedName>
</protein>
<keyword evidence="1" id="KW-0812">Transmembrane</keyword>
<proteinExistence type="predicted"/>
<reference evidence="2 3" key="1">
    <citation type="submission" date="2020-08" db="EMBL/GenBank/DDBJ databases">
        <title>Genomic Encyclopedia of Type Strains, Phase IV (KMG-IV): sequencing the most valuable type-strain genomes for metagenomic binning, comparative biology and taxonomic classification.</title>
        <authorList>
            <person name="Goeker M."/>
        </authorList>
    </citation>
    <scope>NUCLEOTIDE SEQUENCE [LARGE SCALE GENOMIC DNA]</scope>
    <source>
        <strain evidence="2 3">DSM 101465</strain>
    </source>
</reference>
<dbReference type="EMBL" id="JACHEH010000004">
    <property type="protein sequence ID" value="MBB6168631.1"/>
    <property type="molecule type" value="Genomic_DNA"/>
</dbReference>
<accession>A0A841K853</accession>
<evidence type="ECO:0000256" key="1">
    <source>
        <dbReference type="SAM" id="Phobius"/>
    </source>
</evidence>
<keyword evidence="3" id="KW-1185">Reference proteome</keyword>